<dbReference type="GO" id="GO:0042542">
    <property type="term" value="P:response to hydrogen peroxide"/>
    <property type="evidence" value="ECO:0007669"/>
    <property type="project" value="TreeGrafter"/>
</dbReference>
<dbReference type="InterPro" id="IPR016099">
    <property type="entry name" value="Prismane-like_a/b-sand"/>
</dbReference>
<reference evidence="8 9" key="1">
    <citation type="submission" date="2014-12" db="EMBL/GenBank/DDBJ databases">
        <title>Genome sequencing of Photobacterium gaetbulicola AD005a.</title>
        <authorList>
            <person name="Adrian T.G.S."/>
            <person name="Chan K.G."/>
        </authorList>
    </citation>
    <scope>NUCLEOTIDE SEQUENCE [LARGE SCALE GENOMIC DNA]</scope>
    <source>
        <strain evidence="8 9">AD005a</strain>
    </source>
</reference>
<organism evidence="8 9">
    <name type="scientific">Photobacterium gaetbulicola</name>
    <dbReference type="NCBI Taxonomy" id="1295392"/>
    <lineage>
        <taxon>Bacteria</taxon>
        <taxon>Pseudomonadati</taxon>
        <taxon>Pseudomonadota</taxon>
        <taxon>Gammaproteobacteria</taxon>
        <taxon>Vibrionales</taxon>
        <taxon>Vibrionaceae</taxon>
        <taxon>Photobacterium</taxon>
    </lineage>
</organism>
<feature type="binding site" evidence="7">
    <location>
        <position position="382"/>
    </location>
    <ligand>
        <name>hybrid [4Fe-2O-2S] cluster</name>
        <dbReference type="ChEBI" id="CHEBI:60519"/>
    </ligand>
</feature>
<feature type="binding site" evidence="7">
    <location>
        <position position="321"/>
    </location>
    <ligand>
        <name>hybrid [4Fe-2O-2S] cluster</name>
        <dbReference type="ChEBI" id="CHEBI:60519"/>
    </ligand>
</feature>
<keyword evidence="6 7" id="KW-0411">Iron-sulfur</keyword>
<dbReference type="PANTHER" id="PTHR30109">
    <property type="entry name" value="HYDROXYLAMINE REDUCTASE"/>
    <property type="match status" value="1"/>
</dbReference>
<protein>
    <recommendedName>
        <fullName evidence="7">Hydroxylamine reductase</fullName>
        <ecNumber evidence="7">1.7.99.1</ecNumber>
    </recommendedName>
    <alternativeName>
        <fullName evidence="7">Hybrid-cluster protein</fullName>
        <shortName evidence="7">HCP</shortName>
    </alternativeName>
    <alternativeName>
        <fullName evidence="7">Prismane protein</fullName>
    </alternativeName>
</protein>
<gene>
    <name evidence="7" type="primary">hcp</name>
    <name evidence="8" type="ORF">RJ45_05400</name>
</gene>
<evidence type="ECO:0000256" key="3">
    <source>
        <dbReference type="ARBA" id="ARBA00022723"/>
    </source>
</evidence>
<feature type="binding site" evidence="7">
    <location>
        <position position="19"/>
    </location>
    <ligand>
        <name>[2Fe-2S] cluster</name>
        <dbReference type="ChEBI" id="CHEBI:190135"/>
    </ligand>
</feature>
<comment type="cofactor">
    <cofactor evidence="7">
        <name>hybrid [4Fe-2O-2S] cluster</name>
        <dbReference type="ChEBI" id="CHEBI:60519"/>
    </cofactor>
    <text evidence="7">Binds 1 hybrid [4Fe-2O-2S] cluster.</text>
</comment>
<dbReference type="NCBIfam" id="NF003658">
    <property type="entry name" value="PRK05290.1"/>
    <property type="match status" value="1"/>
</dbReference>
<dbReference type="GO" id="GO:0051537">
    <property type="term" value="F:2 iron, 2 sulfur cluster binding"/>
    <property type="evidence" value="ECO:0007669"/>
    <property type="project" value="UniProtKB-KW"/>
</dbReference>
<feature type="binding site" evidence="7">
    <location>
        <position position="205"/>
    </location>
    <ligand>
        <name>hybrid [4Fe-2O-2S] cluster</name>
        <dbReference type="ChEBI" id="CHEBI:60519"/>
    </ligand>
</feature>
<feature type="binding site" evidence="7">
    <location>
        <position position="161"/>
    </location>
    <ligand>
        <name>hybrid [4Fe-2O-2S] cluster</name>
        <dbReference type="ChEBI" id="CHEBI:60519"/>
    </ligand>
</feature>
<dbReference type="GO" id="GO:0050418">
    <property type="term" value="F:hydroxylamine reductase activity"/>
    <property type="evidence" value="ECO:0007669"/>
    <property type="project" value="UniProtKB-UniRule"/>
</dbReference>
<dbReference type="Gene3D" id="1.20.1270.20">
    <property type="match status" value="1"/>
</dbReference>
<dbReference type="EC" id="1.7.99.1" evidence="7"/>
<comment type="function">
    <text evidence="7">Catalyzes the reduction of hydroxylamine to form NH(3) and H(2)O.</text>
</comment>
<keyword evidence="2 7" id="KW-0001">2Fe-2S</keyword>
<evidence type="ECO:0000256" key="4">
    <source>
        <dbReference type="ARBA" id="ARBA00023002"/>
    </source>
</evidence>
<dbReference type="GO" id="GO:0004601">
    <property type="term" value="F:peroxidase activity"/>
    <property type="evidence" value="ECO:0007669"/>
    <property type="project" value="TreeGrafter"/>
</dbReference>
<feature type="binding site" evidence="7">
    <location>
        <position position="137"/>
    </location>
    <ligand>
        <name>hybrid [4Fe-2O-2S] cluster</name>
        <dbReference type="ChEBI" id="CHEBI:60519"/>
    </ligand>
</feature>
<name>A0A0B9H735_9GAMM</name>
<dbReference type="GO" id="GO:0046872">
    <property type="term" value="F:metal ion binding"/>
    <property type="evidence" value="ECO:0007669"/>
    <property type="project" value="UniProtKB-KW"/>
</dbReference>
<sequence>MSNLAMFCHQCSMAQTGGCGSTGKTQGTCGKDENLSRLQDIMIFGLKGLSAYRTHADDLGADTKSVDDVIAETLYFTLTNVNFSFDQHIAQLMKIGGAGSEMMSRLGEAHHGRLGIPTPVCVPQNKAEGKGILVTGHDLELLERLLIATEGKGINIYTHSEMLPAHGYPELRKYSHLKGNIGKAWFDQKQLFQKWNGTIIVTTNCIVPPTGRADYADRLYSYGIVGIDNCRQLEDDFGPLIEQTLSLPDIEGFESEETLMTGHNYKTILGLAPQILEAVNEGKIKQFFVVAGCDKPGKPNDYFRELALSIPDDCIILTSSCGKFRFNDHDFGTVPGTEIPRYLDLGQCNDSYGAVMIALALSDAMGVPVNDLPVNIVLSWMEQKAVLILLALFNLGIQNIYLGPNPPEFVNEDIFAFLQQQFNLQLTGNAKDDLARMLNPQPQLDVVEV</sequence>
<feature type="binding site" description="via persulfide group" evidence="7">
    <location>
        <position position="293"/>
    </location>
    <ligand>
        <name>hybrid [4Fe-2O-2S] cluster</name>
        <dbReference type="ChEBI" id="CHEBI:60519"/>
    </ligand>
</feature>
<dbReference type="RefSeq" id="WP_039459247.1">
    <property type="nucleotide sequence ID" value="NZ_JWLZ01000057.1"/>
</dbReference>
<evidence type="ECO:0000256" key="2">
    <source>
        <dbReference type="ARBA" id="ARBA00022714"/>
    </source>
</evidence>
<dbReference type="Pfam" id="PF03063">
    <property type="entry name" value="Prismane"/>
    <property type="match status" value="1"/>
</dbReference>
<keyword evidence="4 7" id="KW-0560">Oxidoreductase</keyword>
<dbReference type="SUPFAM" id="SSF56821">
    <property type="entry name" value="Prismane protein-like"/>
    <property type="match status" value="1"/>
</dbReference>
<keyword evidence="5 7" id="KW-0408">Iron</keyword>
<evidence type="ECO:0000256" key="5">
    <source>
        <dbReference type="ARBA" id="ARBA00023004"/>
    </source>
</evidence>
<dbReference type="InterPro" id="IPR016100">
    <property type="entry name" value="Prismane_a-bundle"/>
</dbReference>
<dbReference type="Gene3D" id="3.40.50.2030">
    <property type="match status" value="2"/>
</dbReference>
<comment type="caution">
    <text evidence="8">The sequence shown here is derived from an EMBL/GenBank/DDBJ whole genome shotgun (WGS) entry which is preliminary data.</text>
</comment>
<dbReference type="AlphaFoldDB" id="A0A0B9H735"/>
<dbReference type="PANTHER" id="PTHR30109:SF0">
    <property type="entry name" value="HYDROXYLAMINE REDUCTASE"/>
    <property type="match status" value="1"/>
</dbReference>
<dbReference type="NCBIfam" id="TIGR01703">
    <property type="entry name" value="hybrid_clust"/>
    <property type="match status" value="1"/>
</dbReference>
<evidence type="ECO:0000256" key="1">
    <source>
        <dbReference type="ARBA" id="ARBA00022490"/>
    </source>
</evidence>
<dbReference type="GO" id="GO:0005737">
    <property type="term" value="C:cytoplasm"/>
    <property type="evidence" value="ECO:0007669"/>
    <property type="project" value="UniProtKB-SubCell"/>
</dbReference>
<accession>A0A0B9H735</accession>
<dbReference type="InterPro" id="IPR011254">
    <property type="entry name" value="Prismane-like_sf"/>
</dbReference>
<feature type="binding site" evidence="7">
    <location>
        <position position="11"/>
    </location>
    <ligand>
        <name>[2Fe-2S] cluster</name>
        <dbReference type="ChEBI" id="CHEBI:190135"/>
    </ligand>
</feature>
<feature type="binding site" evidence="7">
    <location>
        <position position="8"/>
    </location>
    <ligand>
        <name>[2Fe-2S] cluster</name>
        <dbReference type="ChEBI" id="CHEBI:190135"/>
    </ligand>
</feature>
<feature type="binding site" evidence="7">
    <location>
        <position position="29"/>
    </location>
    <ligand>
        <name>[2Fe-2S] cluster</name>
        <dbReference type="ChEBI" id="CHEBI:190135"/>
    </ligand>
</feature>
<proteinExistence type="inferred from homology"/>
<dbReference type="EMBL" id="JWLZ01000057">
    <property type="protein sequence ID" value="KHT64677.1"/>
    <property type="molecule type" value="Genomic_DNA"/>
</dbReference>
<feature type="binding site" evidence="7">
    <location>
        <position position="348"/>
    </location>
    <ligand>
        <name>hybrid [4Fe-2O-2S] cluster</name>
        <dbReference type="ChEBI" id="CHEBI:60519"/>
    </ligand>
</feature>
<feature type="binding site" evidence="7">
    <location>
        <position position="384"/>
    </location>
    <ligand>
        <name>hybrid [4Fe-2O-2S] cluster</name>
        <dbReference type="ChEBI" id="CHEBI:60519"/>
    </ligand>
</feature>
<evidence type="ECO:0000313" key="9">
    <source>
        <dbReference type="Proteomes" id="UP000031278"/>
    </source>
</evidence>
<comment type="subcellular location">
    <subcellularLocation>
        <location evidence="7">Cytoplasm</location>
    </subcellularLocation>
</comment>
<comment type="similarity">
    <text evidence="7">Belongs to the HCP family.</text>
</comment>
<dbReference type="Proteomes" id="UP000031278">
    <property type="component" value="Unassembled WGS sequence"/>
</dbReference>
<evidence type="ECO:0000256" key="6">
    <source>
        <dbReference type="ARBA" id="ARBA00023014"/>
    </source>
</evidence>
<keyword evidence="1 7" id="KW-0963">Cytoplasm</keyword>
<dbReference type="InterPro" id="IPR004137">
    <property type="entry name" value="HCP/CODH"/>
</dbReference>
<keyword evidence="3 7" id="KW-0479">Metal-binding</keyword>
<feature type="modified residue" description="Cysteine persulfide" evidence="7">
    <location>
        <position position="293"/>
    </location>
</feature>
<comment type="catalytic activity">
    <reaction evidence="7">
        <text>A + NH4(+) + H2O = hydroxylamine + AH2 + H(+)</text>
        <dbReference type="Rhea" id="RHEA:22052"/>
        <dbReference type="ChEBI" id="CHEBI:13193"/>
        <dbReference type="ChEBI" id="CHEBI:15377"/>
        <dbReference type="ChEBI" id="CHEBI:15378"/>
        <dbReference type="ChEBI" id="CHEBI:15429"/>
        <dbReference type="ChEBI" id="CHEBI:17499"/>
        <dbReference type="ChEBI" id="CHEBI:28938"/>
        <dbReference type="EC" id="1.7.99.1"/>
    </reaction>
</comment>
<comment type="cofactor">
    <cofactor evidence="7">
        <name>[2Fe-2S] cluster</name>
        <dbReference type="ChEBI" id="CHEBI:190135"/>
    </cofactor>
    <text evidence="7">Binds 1 [2Fe-2S] cluster.</text>
</comment>
<evidence type="ECO:0000256" key="7">
    <source>
        <dbReference type="HAMAP-Rule" id="MF_00069"/>
    </source>
</evidence>
<dbReference type="HAMAP" id="MF_00069">
    <property type="entry name" value="Hydroxylam_reduct"/>
    <property type="match status" value="1"/>
</dbReference>
<evidence type="ECO:0000313" key="8">
    <source>
        <dbReference type="EMBL" id="KHT64677.1"/>
    </source>
</evidence>
<dbReference type="InterPro" id="IPR010048">
    <property type="entry name" value="Hydroxylam_reduct"/>
</dbReference>